<evidence type="ECO:0000259" key="3">
    <source>
        <dbReference type="Pfam" id="PF08393"/>
    </source>
</evidence>
<feature type="transmembrane region" description="Helical" evidence="2">
    <location>
        <begin position="56"/>
        <end position="82"/>
    </location>
</feature>
<name>A0A2M4DS29_ANODA</name>
<dbReference type="AlphaFoldDB" id="A0A2M4DS29"/>
<feature type="transmembrane region" description="Helical" evidence="2">
    <location>
        <begin position="456"/>
        <end position="489"/>
    </location>
</feature>
<feature type="transmembrane region" description="Helical" evidence="2">
    <location>
        <begin position="245"/>
        <end position="278"/>
    </location>
</feature>
<feature type="transmembrane region" description="Helical" evidence="2">
    <location>
        <begin position="216"/>
        <end position="233"/>
    </location>
</feature>
<evidence type="ECO:0000256" key="2">
    <source>
        <dbReference type="SAM" id="Phobius"/>
    </source>
</evidence>
<protein>
    <submittedName>
        <fullName evidence="4">Putative dynein heavy chain</fullName>
    </submittedName>
</protein>
<keyword evidence="2" id="KW-0472">Membrane</keyword>
<dbReference type="PANTHER" id="PTHR46532:SF4">
    <property type="entry name" value="AAA+ ATPASE DOMAIN-CONTAINING PROTEIN"/>
    <property type="match status" value="1"/>
</dbReference>
<feature type="transmembrane region" description="Helical" evidence="2">
    <location>
        <begin position="94"/>
        <end position="122"/>
    </location>
</feature>
<proteinExistence type="inferred from homology"/>
<reference evidence="4" key="1">
    <citation type="submission" date="2018-01" db="EMBL/GenBank/DDBJ databases">
        <title>An insight into the sialome of Amazonian anophelines.</title>
        <authorList>
            <person name="Ribeiro J.M."/>
            <person name="Scarpassa V."/>
            <person name="Calvo E."/>
        </authorList>
    </citation>
    <scope>NUCLEOTIDE SEQUENCE</scope>
</reference>
<dbReference type="InterPro" id="IPR013602">
    <property type="entry name" value="Dynein_heavy_linker"/>
</dbReference>
<organism evidence="4">
    <name type="scientific">Anopheles darlingi</name>
    <name type="common">Mosquito</name>
    <dbReference type="NCBI Taxonomy" id="43151"/>
    <lineage>
        <taxon>Eukaryota</taxon>
        <taxon>Metazoa</taxon>
        <taxon>Ecdysozoa</taxon>
        <taxon>Arthropoda</taxon>
        <taxon>Hexapoda</taxon>
        <taxon>Insecta</taxon>
        <taxon>Pterygota</taxon>
        <taxon>Neoptera</taxon>
        <taxon>Endopterygota</taxon>
        <taxon>Diptera</taxon>
        <taxon>Nematocera</taxon>
        <taxon>Culicoidea</taxon>
        <taxon>Culicidae</taxon>
        <taxon>Anophelinae</taxon>
        <taxon>Anopheles</taxon>
    </lineage>
</organism>
<dbReference type="InterPro" id="IPR026983">
    <property type="entry name" value="DHC"/>
</dbReference>
<sequence length="535" mass="59187">MPPRELSLFSFLVSWFFAIVQELLGCVALVWSQTCVFSSWYLVVVCDPVSPWFGALVLGVALFFCSVVGWCGVVAVVFRGVCGCVVDWVFYQRLLALLVSILFGGLGFDVEFWLVCFVDVVACGPTFERSVTLRACGRLVLFFAWVEALVALQSASWLGLALSAFGVLFGTGVRGLLRKVLKMRPVVDEDGLASGSASGVVWLLTCVEAVRPSLLVWVQQVAVSCLALLLLGLARFQFPVEWLQVALFGCFWWAFSSVVKLLDSVVRALVAVVLVWLVSEDQAVYARTVFFLLVWGILPAGCGRSRVAAGFPVLHLFAAFFSRLQEVREVFALVSEAVALEVSGFPVWLGGLLCVVVYVLAALRCVWRALWWFLGELAVTVAMPWLWLDGFDFLQSLGFVVSGLKLLGARFRMYELLVSLTMLLELSLTVLMLMVVVASAALGARLWLPVSLQLRVGWVLFAVALGVVCGVDLLSFYSLVVAVLVLAAGEMALEEFLKQVRESWQNYELDLINYQNKCRIIRGWDDLFCWVSGYI</sequence>
<dbReference type="GO" id="GO:0045505">
    <property type="term" value="F:dynein intermediate chain binding"/>
    <property type="evidence" value="ECO:0007669"/>
    <property type="project" value="InterPro"/>
</dbReference>
<dbReference type="Gene3D" id="1.10.287.2620">
    <property type="match status" value="1"/>
</dbReference>
<dbReference type="VEuPathDB" id="VectorBase:ADAC008606"/>
<feature type="domain" description="Dynein heavy chain linker" evidence="3">
    <location>
        <begin position="366"/>
        <end position="528"/>
    </location>
</feature>
<feature type="transmembrane region" description="Helical" evidence="2">
    <location>
        <begin position="423"/>
        <end position="444"/>
    </location>
</feature>
<dbReference type="GO" id="GO:0051959">
    <property type="term" value="F:dynein light intermediate chain binding"/>
    <property type="evidence" value="ECO:0007669"/>
    <property type="project" value="InterPro"/>
</dbReference>
<keyword evidence="2" id="KW-1133">Transmembrane helix</keyword>
<evidence type="ECO:0000256" key="1">
    <source>
        <dbReference type="ARBA" id="ARBA00008887"/>
    </source>
</evidence>
<dbReference type="PANTHER" id="PTHR46532">
    <property type="entry name" value="MALE FERTILITY FACTOR KL5"/>
    <property type="match status" value="1"/>
</dbReference>
<feature type="transmembrane region" description="Helical" evidence="2">
    <location>
        <begin position="345"/>
        <end position="363"/>
    </location>
</feature>
<dbReference type="Pfam" id="PF08393">
    <property type="entry name" value="DHC_N2"/>
    <property type="match status" value="1"/>
</dbReference>
<keyword evidence="2" id="KW-0812">Transmembrane</keyword>
<feature type="transmembrane region" description="Helical" evidence="2">
    <location>
        <begin position="142"/>
        <end position="170"/>
    </location>
</feature>
<feature type="transmembrane region" description="Helical" evidence="2">
    <location>
        <begin position="284"/>
        <end position="300"/>
    </location>
</feature>
<feature type="transmembrane region" description="Helical" evidence="2">
    <location>
        <begin position="393"/>
        <end position="411"/>
    </location>
</feature>
<dbReference type="GO" id="GO:0005858">
    <property type="term" value="C:axonemal dynein complex"/>
    <property type="evidence" value="ECO:0007669"/>
    <property type="project" value="TreeGrafter"/>
</dbReference>
<dbReference type="EMBL" id="GGFL01015770">
    <property type="protein sequence ID" value="MBW79948.1"/>
    <property type="molecule type" value="Transcribed_RNA"/>
</dbReference>
<dbReference type="VEuPathDB" id="VectorBase:ADAR2_009632"/>
<feature type="transmembrane region" description="Helical" evidence="2">
    <location>
        <begin position="370"/>
        <end position="387"/>
    </location>
</feature>
<dbReference type="GO" id="GO:0007018">
    <property type="term" value="P:microtubule-based movement"/>
    <property type="evidence" value="ECO:0007669"/>
    <property type="project" value="InterPro"/>
</dbReference>
<comment type="similarity">
    <text evidence="1">Belongs to the dynein heavy chain family.</text>
</comment>
<accession>A0A2M4DS29</accession>
<evidence type="ECO:0000313" key="4">
    <source>
        <dbReference type="EMBL" id="MBW79948.1"/>
    </source>
</evidence>